<dbReference type="InterPro" id="IPR024020">
    <property type="entry name" value="Anit_sigma_mycothiol_RsrA"/>
</dbReference>
<dbReference type="Proteomes" id="UP001519332">
    <property type="component" value="Unassembled WGS sequence"/>
</dbReference>
<feature type="domain" description="Putative zinc-finger" evidence="1">
    <location>
        <begin position="11"/>
        <end position="44"/>
    </location>
</feature>
<evidence type="ECO:0000313" key="3">
    <source>
        <dbReference type="Proteomes" id="UP001519332"/>
    </source>
</evidence>
<comment type="caution">
    <text evidence="2">The sequence shown here is derived from an EMBL/GenBank/DDBJ whole genome shotgun (WGS) entry which is preliminary data.</text>
</comment>
<proteinExistence type="predicted"/>
<dbReference type="EMBL" id="JAGINW010000001">
    <property type="protein sequence ID" value="MBP2322894.1"/>
    <property type="molecule type" value="Genomic_DNA"/>
</dbReference>
<protein>
    <submittedName>
        <fullName evidence="2">Mycothiol system anti-sigma-R factor</fullName>
    </submittedName>
</protein>
<organism evidence="2 3">
    <name type="scientific">Kibdelosporangium banguiense</name>
    <dbReference type="NCBI Taxonomy" id="1365924"/>
    <lineage>
        <taxon>Bacteria</taxon>
        <taxon>Bacillati</taxon>
        <taxon>Actinomycetota</taxon>
        <taxon>Actinomycetes</taxon>
        <taxon>Pseudonocardiales</taxon>
        <taxon>Pseudonocardiaceae</taxon>
        <taxon>Kibdelosporangium</taxon>
    </lineage>
</organism>
<evidence type="ECO:0000259" key="1">
    <source>
        <dbReference type="Pfam" id="PF13490"/>
    </source>
</evidence>
<keyword evidence="3" id="KW-1185">Reference proteome</keyword>
<evidence type="ECO:0000313" key="2">
    <source>
        <dbReference type="EMBL" id="MBP2322894.1"/>
    </source>
</evidence>
<sequence length="104" mass="11631">MSCGDHHETDCSEVLAEVWLFLDNECDGNRKALLKQHLDECSPCLAEYGIDEHLKELLAKKCGGEHAPEALKERLRATIRKTVVEQGGVAFEVTQAQVEIRKTP</sequence>
<name>A0ABS4TEX1_9PSEU</name>
<accession>A0ABS4TEX1</accession>
<dbReference type="InterPro" id="IPR027383">
    <property type="entry name" value="Znf_put"/>
</dbReference>
<gene>
    <name evidence="2" type="ORF">JOF56_003279</name>
</gene>
<dbReference type="Pfam" id="PF13490">
    <property type="entry name" value="zf-HC2"/>
    <property type="match status" value="1"/>
</dbReference>
<reference evidence="2 3" key="1">
    <citation type="submission" date="2021-03" db="EMBL/GenBank/DDBJ databases">
        <title>Sequencing the genomes of 1000 actinobacteria strains.</title>
        <authorList>
            <person name="Klenk H.-P."/>
        </authorList>
    </citation>
    <scope>NUCLEOTIDE SEQUENCE [LARGE SCALE GENOMIC DNA]</scope>
    <source>
        <strain evidence="2 3">DSM 46670</strain>
    </source>
</reference>
<dbReference type="RefSeq" id="WP_209638660.1">
    <property type="nucleotide sequence ID" value="NZ_JAGINW010000001.1"/>
</dbReference>
<dbReference type="NCBIfam" id="TIGR03988">
    <property type="entry name" value="antisig_RsrA"/>
    <property type="match status" value="1"/>
</dbReference>